<dbReference type="EMBL" id="UINC01187024">
    <property type="protein sequence ID" value="SVD99527.1"/>
    <property type="molecule type" value="Genomic_DNA"/>
</dbReference>
<reference evidence="1" key="1">
    <citation type="submission" date="2018-05" db="EMBL/GenBank/DDBJ databases">
        <authorList>
            <person name="Lanie J.A."/>
            <person name="Ng W.-L."/>
            <person name="Kazmierczak K.M."/>
            <person name="Andrzejewski T.M."/>
            <person name="Davidsen T.M."/>
            <person name="Wayne K.J."/>
            <person name="Tettelin H."/>
            <person name="Glass J.I."/>
            <person name="Rusch D."/>
            <person name="Podicherti R."/>
            <person name="Tsui H.-C.T."/>
            <person name="Winkler M.E."/>
        </authorList>
    </citation>
    <scope>NUCLEOTIDE SEQUENCE</scope>
</reference>
<dbReference type="Pfam" id="PF02348">
    <property type="entry name" value="CTP_transf_3"/>
    <property type="match status" value="1"/>
</dbReference>
<dbReference type="AlphaFoldDB" id="A0A382ZVI8"/>
<accession>A0A382ZVI8</accession>
<protein>
    <submittedName>
        <fullName evidence="1">Uncharacterized protein</fullName>
    </submittedName>
</protein>
<feature type="non-terminal residue" evidence="1">
    <location>
        <position position="36"/>
    </location>
</feature>
<dbReference type="SUPFAM" id="SSF53448">
    <property type="entry name" value="Nucleotide-diphospho-sugar transferases"/>
    <property type="match status" value="1"/>
</dbReference>
<name>A0A382ZVI8_9ZZZZ</name>
<gene>
    <name evidence="1" type="ORF">METZ01_LOCUS452381</name>
</gene>
<dbReference type="Gene3D" id="3.90.550.10">
    <property type="entry name" value="Spore Coat Polysaccharide Biosynthesis Protein SpsA, Chain A"/>
    <property type="match status" value="1"/>
</dbReference>
<sequence>MASSRFPNKPMANILGMPMIGHCLKRSLMCNLLTDV</sequence>
<organism evidence="1">
    <name type="scientific">marine metagenome</name>
    <dbReference type="NCBI Taxonomy" id="408172"/>
    <lineage>
        <taxon>unclassified sequences</taxon>
        <taxon>metagenomes</taxon>
        <taxon>ecological metagenomes</taxon>
    </lineage>
</organism>
<proteinExistence type="predicted"/>
<dbReference type="InterPro" id="IPR003329">
    <property type="entry name" value="Cytidylyl_trans"/>
</dbReference>
<evidence type="ECO:0000313" key="1">
    <source>
        <dbReference type="EMBL" id="SVD99527.1"/>
    </source>
</evidence>
<dbReference type="InterPro" id="IPR029044">
    <property type="entry name" value="Nucleotide-diphossugar_trans"/>
</dbReference>